<gene>
    <name evidence="2" type="ORF">KK1_030198</name>
</gene>
<feature type="transmembrane region" description="Helical" evidence="1">
    <location>
        <begin position="25"/>
        <end position="44"/>
    </location>
</feature>
<keyword evidence="1" id="KW-1133">Transmembrane helix</keyword>
<organism evidence="2 3">
    <name type="scientific">Cajanus cajan</name>
    <name type="common">Pigeon pea</name>
    <name type="synonym">Cajanus indicus</name>
    <dbReference type="NCBI Taxonomy" id="3821"/>
    <lineage>
        <taxon>Eukaryota</taxon>
        <taxon>Viridiplantae</taxon>
        <taxon>Streptophyta</taxon>
        <taxon>Embryophyta</taxon>
        <taxon>Tracheophyta</taxon>
        <taxon>Spermatophyta</taxon>
        <taxon>Magnoliopsida</taxon>
        <taxon>eudicotyledons</taxon>
        <taxon>Gunneridae</taxon>
        <taxon>Pentapetalae</taxon>
        <taxon>rosids</taxon>
        <taxon>fabids</taxon>
        <taxon>Fabales</taxon>
        <taxon>Fabaceae</taxon>
        <taxon>Papilionoideae</taxon>
        <taxon>50 kb inversion clade</taxon>
        <taxon>NPAAA clade</taxon>
        <taxon>indigoferoid/millettioid clade</taxon>
        <taxon>Phaseoleae</taxon>
        <taxon>Cajanus</taxon>
    </lineage>
</organism>
<evidence type="ECO:0000313" key="2">
    <source>
        <dbReference type="EMBL" id="KYP48115.1"/>
    </source>
</evidence>
<keyword evidence="1" id="KW-0472">Membrane</keyword>
<feature type="transmembrane region" description="Helical" evidence="1">
    <location>
        <begin position="64"/>
        <end position="82"/>
    </location>
</feature>
<dbReference type="Proteomes" id="UP000075243">
    <property type="component" value="Unassembled WGS sequence"/>
</dbReference>
<dbReference type="PANTHER" id="PTHR34947">
    <property type="entry name" value="TRANSMEMBRANE PROTEIN"/>
    <property type="match status" value="1"/>
</dbReference>
<proteinExistence type="predicted"/>
<keyword evidence="3" id="KW-1185">Reference proteome</keyword>
<evidence type="ECO:0008006" key="4">
    <source>
        <dbReference type="Google" id="ProtNLM"/>
    </source>
</evidence>
<name>A0A151RZX0_CAJCA</name>
<protein>
    <recommendedName>
        <fullName evidence="4">DUF4408 domain-containing protein</fullName>
    </recommendedName>
</protein>
<dbReference type="OMA" id="ELRINHM"/>
<dbReference type="Gramene" id="C.cajan_27153.t">
    <property type="protein sequence ID" value="C.cajan_27153.t.cds1"/>
    <property type="gene ID" value="C.cajan_27153"/>
</dbReference>
<sequence>MDYSKHKNSNLHHSHLLSQSSKKSIKFLLCFSLFCVLFSLLPLLVQSLNPFLVQFFSYIVEKSYMFLLCNGLLVLIALNSGLTNAPSQQAIQHALAVPVERVAPPIAESPQEEENVLVVVEQEKVVSNAQEDEQEEGNAIVIIDEHEHEHGVDDAEELNKKCEDFIKRMKATFSSNNLEPRGVAGFYFENQTSWVAVN</sequence>
<keyword evidence="1" id="KW-0812">Transmembrane</keyword>
<dbReference type="OrthoDB" id="1727102at2759"/>
<dbReference type="EMBL" id="KQ483508">
    <property type="protein sequence ID" value="KYP48115.1"/>
    <property type="molecule type" value="Genomic_DNA"/>
</dbReference>
<evidence type="ECO:0000256" key="1">
    <source>
        <dbReference type="SAM" id="Phobius"/>
    </source>
</evidence>
<evidence type="ECO:0000313" key="3">
    <source>
        <dbReference type="Proteomes" id="UP000075243"/>
    </source>
</evidence>
<reference evidence="2" key="1">
    <citation type="journal article" date="2012" name="Nat. Biotechnol.">
        <title>Draft genome sequence of pigeonpea (Cajanus cajan), an orphan legume crop of resource-poor farmers.</title>
        <authorList>
            <person name="Varshney R.K."/>
            <person name="Chen W."/>
            <person name="Li Y."/>
            <person name="Bharti A.K."/>
            <person name="Saxena R.K."/>
            <person name="Schlueter J.A."/>
            <person name="Donoghue M.T."/>
            <person name="Azam S."/>
            <person name="Fan G."/>
            <person name="Whaley A.M."/>
            <person name="Farmer A.D."/>
            <person name="Sheridan J."/>
            <person name="Iwata A."/>
            <person name="Tuteja R."/>
            <person name="Penmetsa R.V."/>
            <person name="Wu W."/>
            <person name="Upadhyaya H.D."/>
            <person name="Yang S.P."/>
            <person name="Shah T."/>
            <person name="Saxena K.B."/>
            <person name="Michael T."/>
            <person name="McCombie W.R."/>
            <person name="Yang B."/>
            <person name="Zhang G."/>
            <person name="Yang H."/>
            <person name="Wang J."/>
            <person name="Spillane C."/>
            <person name="Cook D.R."/>
            <person name="May G.D."/>
            <person name="Xu X."/>
            <person name="Jackson S.A."/>
        </authorList>
    </citation>
    <scope>NUCLEOTIDE SEQUENCE [LARGE SCALE GENOMIC DNA]</scope>
</reference>
<accession>A0A151RZX0</accession>
<dbReference type="PANTHER" id="PTHR34947:SF3">
    <property type="entry name" value="TRANSMEMBRANE PROTEIN"/>
    <property type="match status" value="1"/>
</dbReference>
<dbReference type="AlphaFoldDB" id="A0A151RZX0"/>